<dbReference type="EMBL" id="BSUM01000001">
    <property type="protein sequence ID" value="GMA32990.1"/>
    <property type="molecule type" value="Genomic_DNA"/>
</dbReference>
<feature type="compositionally biased region" description="Acidic residues" evidence="6">
    <location>
        <begin position="77"/>
        <end position="87"/>
    </location>
</feature>
<feature type="compositionally biased region" description="Basic and acidic residues" evidence="6">
    <location>
        <begin position="89"/>
        <end position="99"/>
    </location>
</feature>
<evidence type="ECO:0000256" key="5">
    <source>
        <dbReference type="ARBA" id="ARBA00023136"/>
    </source>
</evidence>
<accession>A0AA37XI50</accession>
<dbReference type="GO" id="GO:0005886">
    <property type="term" value="C:plasma membrane"/>
    <property type="evidence" value="ECO:0007669"/>
    <property type="project" value="UniProtKB-SubCell"/>
</dbReference>
<keyword evidence="10" id="KW-1185">Reference proteome</keyword>
<evidence type="ECO:0000256" key="3">
    <source>
        <dbReference type="ARBA" id="ARBA00022692"/>
    </source>
</evidence>
<evidence type="ECO:0000313" key="9">
    <source>
        <dbReference type="EMBL" id="GMA32990.1"/>
    </source>
</evidence>
<evidence type="ECO:0000256" key="1">
    <source>
        <dbReference type="ARBA" id="ARBA00004651"/>
    </source>
</evidence>
<comment type="caution">
    <text evidence="9">The sequence shown here is derived from an EMBL/GenBank/DDBJ whole genome shotgun (WGS) entry which is preliminary data.</text>
</comment>
<keyword evidence="3 7" id="KW-0812">Transmembrane</keyword>
<keyword evidence="5 7" id="KW-0472">Membrane</keyword>
<dbReference type="InterPro" id="IPR007182">
    <property type="entry name" value="MnhB"/>
</dbReference>
<evidence type="ECO:0000313" key="10">
    <source>
        <dbReference type="Proteomes" id="UP001157161"/>
    </source>
</evidence>
<sequence>MATGVGLVGLVEGSFLTPMSVDLLGLYVTSALVFDVGVYLAVIGVVLAALNLLGLPRSGPPSAVAATRFRRAPETGPETEPETEPVPDAEPRTAKEVAP</sequence>
<dbReference type="Pfam" id="PF04039">
    <property type="entry name" value="MnhB"/>
    <property type="match status" value="1"/>
</dbReference>
<evidence type="ECO:0000256" key="6">
    <source>
        <dbReference type="SAM" id="MobiDB-lite"/>
    </source>
</evidence>
<keyword evidence="2" id="KW-1003">Cell membrane</keyword>
<feature type="transmembrane region" description="Helical" evidence="7">
    <location>
        <begin position="24"/>
        <end position="50"/>
    </location>
</feature>
<evidence type="ECO:0000259" key="8">
    <source>
        <dbReference type="Pfam" id="PF04039"/>
    </source>
</evidence>
<evidence type="ECO:0000256" key="2">
    <source>
        <dbReference type="ARBA" id="ARBA00022475"/>
    </source>
</evidence>
<feature type="domain" description="Na+/H+ antiporter MnhB subunit-related protein" evidence="8">
    <location>
        <begin position="2"/>
        <end position="47"/>
    </location>
</feature>
<proteinExistence type="predicted"/>
<dbReference type="AlphaFoldDB" id="A0AA37XI50"/>
<dbReference type="Proteomes" id="UP001157161">
    <property type="component" value="Unassembled WGS sequence"/>
</dbReference>
<name>A0AA37XI50_9MICO</name>
<evidence type="ECO:0000256" key="4">
    <source>
        <dbReference type="ARBA" id="ARBA00022989"/>
    </source>
</evidence>
<comment type="subcellular location">
    <subcellularLocation>
        <location evidence="1">Cell membrane</location>
        <topology evidence="1">Multi-pass membrane protein</topology>
    </subcellularLocation>
</comment>
<evidence type="ECO:0000256" key="7">
    <source>
        <dbReference type="SAM" id="Phobius"/>
    </source>
</evidence>
<protein>
    <recommendedName>
        <fullName evidence="8">Na+/H+ antiporter MnhB subunit-related protein domain-containing protein</fullName>
    </recommendedName>
</protein>
<organism evidence="9 10">
    <name type="scientific">Litorihabitans aurantiacus</name>
    <dbReference type="NCBI Taxonomy" id="1930061"/>
    <lineage>
        <taxon>Bacteria</taxon>
        <taxon>Bacillati</taxon>
        <taxon>Actinomycetota</taxon>
        <taxon>Actinomycetes</taxon>
        <taxon>Micrococcales</taxon>
        <taxon>Beutenbergiaceae</taxon>
        <taxon>Litorihabitans</taxon>
    </lineage>
</organism>
<keyword evidence="4 7" id="KW-1133">Transmembrane helix</keyword>
<feature type="region of interest" description="Disordered" evidence="6">
    <location>
        <begin position="57"/>
        <end position="99"/>
    </location>
</feature>
<gene>
    <name evidence="9" type="ORF">GCM10025875_29820</name>
</gene>
<reference evidence="9" key="2">
    <citation type="submission" date="2023-02" db="EMBL/GenBank/DDBJ databases">
        <authorList>
            <person name="Sun Q."/>
            <person name="Mori K."/>
        </authorList>
    </citation>
    <scope>NUCLEOTIDE SEQUENCE</scope>
    <source>
        <strain evidence="9">NBRC 112290</strain>
    </source>
</reference>
<reference evidence="9" key="1">
    <citation type="journal article" date="2014" name="Int. J. Syst. Evol. Microbiol.">
        <title>Complete genome sequence of Corynebacterium casei LMG S-19264T (=DSM 44701T), isolated from a smear-ripened cheese.</title>
        <authorList>
            <consortium name="US DOE Joint Genome Institute (JGI-PGF)"/>
            <person name="Walter F."/>
            <person name="Albersmeier A."/>
            <person name="Kalinowski J."/>
            <person name="Ruckert C."/>
        </authorList>
    </citation>
    <scope>NUCLEOTIDE SEQUENCE</scope>
    <source>
        <strain evidence="9">NBRC 112290</strain>
    </source>
</reference>
<dbReference type="RefSeq" id="WP_284251686.1">
    <property type="nucleotide sequence ID" value="NZ_BSUM01000001.1"/>
</dbReference>